<sequence length="99" mass="10614">MTTAQRSPAVYAIFIKREYEKGKTAEETVRSRAPPTYTADYADNAPSAFHSDGQAALPGGPSMRLKLSNIAYLPLREVAVKTNTSKQIAAKGRGLAGSQ</sequence>
<reference evidence="1" key="1">
    <citation type="submission" date="2023-06" db="EMBL/GenBank/DDBJ databases">
        <title>Phylogenetic Diversity of Rhizobium strains.</title>
        <authorList>
            <person name="Moura F.T."/>
            <person name="Helene L.C.F."/>
            <person name="Hungria M."/>
        </authorList>
    </citation>
    <scope>NUCLEOTIDE SEQUENCE</scope>
    <source>
        <strain evidence="1">CCGE526</strain>
    </source>
</reference>
<evidence type="ECO:0000313" key="2">
    <source>
        <dbReference type="Proteomes" id="UP001172645"/>
    </source>
</evidence>
<comment type="caution">
    <text evidence="1">The sequence shown here is derived from an EMBL/GenBank/DDBJ whole genome shotgun (WGS) entry which is preliminary data.</text>
</comment>
<dbReference type="EMBL" id="JARFYM010000078">
    <property type="protein sequence ID" value="MDL2403960.1"/>
    <property type="molecule type" value="Genomic_DNA"/>
</dbReference>
<proteinExistence type="predicted"/>
<name>A0ABT7K5S0_9HYPH</name>
<protein>
    <submittedName>
        <fullName evidence="1">Uncharacterized protein</fullName>
    </submittedName>
</protein>
<evidence type="ECO:0000313" key="1">
    <source>
        <dbReference type="EMBL" id="MDL2403960.1"/>
    </source>
</evidence>
<keyword evidence="2" id="KW-1185">Reference proteome</keyword>
<dbReference type="RefSeq" id="WP_285873527.1">
    <property type="nucleotide sequence ID" value="NZ_JARFYM010000078.1"/>
</dbReference>
<gene>
    <name evidence="1" type="ORF">PY649_34475</name>
</gene>
<organism evidence="1 2">
    <name type="scientific">Rhizobium mayense</name>
    <dbReference type="NCBI Taxonomy" id="1312184"/>
    <lineage>
        <taxon>Bacteria</taxon>
        <taxon>Pseudomonadati</taxon>
        <taxon>Pseudomonadota</taxon>
        <taxon>Alphaproteobacteria</taxon>
        <taxon>Hyphomicrobiales</taxon>
        <taxon>Rhizobiaceae</taxon>
        <taxon>Rhizobium/Agrobacterium group</taxon>
        <taxon>Rhizobium</taxon>
    </lineage>
</organism>
<accession>A0ABT7K5S0</accession>
<dbReference type="Proteomes" id="UP001172645">
    <property type="component" value="Unassembled WGS sequence"/>
</dbReference>